<dbReference type="PATRIC" id="fig|29290.4.peg.6680"/>
<dbReference type="GO" id="GO:0004619">
    <property type="term" value="F:phosphoglycerate mutase activity"/>
    <property type="evidence" value="ECO:0007669"/>
    <property type="project" value="UniProtKB-EC"/>
</dbReference>
<keyword evidence="8" id="KW-0808">Transferase</keyword>
<keyword evidence="9" id="KW-1185">Reference proteome</keyword>
<comment type="caution">
    <text evidence="8">The sequence shown here is derived from an EMBL/GenBank/DDBJ whole genome shotgun (WGS) entry which is preliminary data.</text>
</comment>
<accession>A0A0F3GLE6</accession>
<name>A0A0F3GLE6_9BACT</name>
<dbReference type="InterPro" id="IPR004456">
    <property type="entry name" value="Pglycerate_mutase_ApgM"/>
</dbReference>
<dbReference type="InterPro" id="IPR042253">
    <property type="entry name" value="Pglycerate_mutase_ApgM_sf"/>
</dbReference>
<dbReference type="SUPFAM" id="SSF53649">
    <property type="entry name" value="Alkaline phosphatase-like"/>
    <property type="match status" value="1"/>
</dbReference>
<evidence type="ECO:0000256" key="6">
    <source>
        <dbReference type="ARBA" id="ARBA00023235"/>
    </source>
</evidence>
<gene>
    <name evidence="8" type="ORF">MBAV_005042</name>
</gene>
<dbReference type="PANTHER" id="PTHR31209">
    <property type="entry name" value="COFACTOR-INDEPENDENT PHOSPHOGLYCERATE MUTASE"/>
    <property type="match status" value="1"/>
</dbReference>
<proteinExistence type="inferred from homology"/>
<dbReference type="InterPro" id="IPR006124">
    <property type="entry name" value="Metalloenzyme"/>
</dbReference>
<comment type="similarity">
    <text evidence="4">Belongs to the BPG-independent phosphoglycerate mutase family. A-PGAM subfamily.</text>
</comment>
<organism evidence="8 9">
    <name type="scientific">Candidatus Magnetobacterium bavaricum</name>
    <dbReference type="NCBI Taxonomy" id="29290"/>
    <lineage>
        <taxon>Bacteria</taxon>
        <taxon>Pseudomonadati</taxon>
        <taxon>Nitrospirota</taxon>
        <taxon>Thermodesulfovibrionia</taxon>
        <taxon>Thermodesulfovibrionales</taxon>
        <taxon>Candidatus Magnetobacteriaceae</taxon>
        <taxon>Candidatus Magnetobacterium</taxon>
    </lineage>
</organism>
<evidence type="ECO:0000256" key="4">
    <source>
        <dbReference type="ARBA" id="ARBA00005524"/>
    </source>
</evidence>
<dbReference type="Pfam" id="PF01676">
    <property type="entry name" value="Metalloenzyme"/>
    <property type="match status" value="1"/>
</dbReference>
<dbReference type="GO" id="GO:0046872">
    <property type="term" value="F:metal ion binding"/>
    <property type="evidence" value="ECO:0007669"/>
    <property type="project" value="InterPro"/>
</dbReference>
<comment type="function">
    <text evidence="2">Catalyzes the interconversion of 2-phosphoglycerate and 3-phosphoglycerate.</text>
</comment>
<reference evidence="8 9" key="1">
    <citation type="submission" date="2015-02" db="EMBL/GenBank/DDBJ databases">
        <title>Single-cell genomics of uncultivated deep-branching MTB reveals a conserved set of magnetosome genes.</title>
        <authorList>
            <person name="Kolinko S."/>
            <person name="Richter M."/>
            <person name="Glockner F.O."/>
            <person name="Brachmann A."/>
            <person name="Schuler D."/>
        </authorList>
    </citation>
    <scope>NUCLEOTIDE SEQUENCE [LARGE SCALE GENOMIC DNA]</scope>
    <source>
        <strain evidence="8">TM-1</strain>
    </source>
</reference>
<dbReference type="Pfam" id="PF10143">
    <property type="entry name" value="PhosphMutase"/>
    <property type="match status" value="1"/>
</dbReference>
<dbReference type="NCBIfam" id="NF003242">
    <property type="entry name" value="PRK04200.1"/>
    <property type="match status" value="1"/>
</dbReference>
<comment type="pathway">
    <text evidence="3">Carbohydrate degradation.</text>
</comment>
<protein>
    <submittedName>
        <fullName evidence="8">Putative homoserine kinase</fullName>
    </submittedName>
</protein>
<keyword evidence="5" id="KW-0324">Glycolysis</keyword>
<dbReference type="PANTHER" id="PTHR31209:SF4">
    <property type="entry name" value="2,3-BISPHOSPHOGLYCERATE-INDEPENDENT PHOSPHOGLYCERATE MUTASE"/>
    <property type="match status" value="1"/>
</dbReference>
<evidence type="ECO:0000256" key="3">
    <source>
        <dbReference type="ARBA" id="ARBA00004921"/>
    </source>
</evidence>
<dbReference type="InterPro" id="IPR017850">
    <property type="entry name" value="Alkaline_phosphatase_core_sf"/>
</dbReference>
<dbReference type="AlphaFoldDB" id="A0A0F3GLE6"/>
<dbReference type="NCBIfam" id="TIGR00306">
    <property type="entry name" value="apgM"/>
    <property type="match status" value="1"/>
</dbReference>
<dbReference type="NCBIfam" id="TIGR02535">
    <property type="entry name" value="hyp_Hser_kinase"/>
    <property type="match status" value="1"/>
</dbReference>
<evidence type="ECO:0000256" key="5">
    <source>
        <dbReference type="ARBA" id="ARBA00023152"/>
    </source>
</evidence>
<sequence length="429" mass="47177">MMKYVVLIGDGMADRPNEALGGLTPLQKAVTVNMDRLASTGEIGMVRTVPGGFPPGSDVANLCILGYDPARYYCGRAPLEAASMGISLEPTDVAFRCNLVCLNFDAPDAKGGQGGQGELSGGWSDKTIMEDYSSGHISTQEAKALIDSLNEQLSGDRIKFYHGVSYRHLMRLKTNDDKEAEDYVNLKCTPPHDITGREASVFLPTGNVSRLILDAMYRSIDVLRAHPVNAKRRQEGKRIANSIWLWGQGRRPNMPPFKEKYGIEGSLISAVDLTRGLGLCAGFNIIKVPGATGYLDTNYAGKAAYGVDALKDVDFVYIHVEAPDEAGHSGRLDDKLKAIEDFDRLVVGNVMEGLKTLKDDYRVLLMPDHATPLSLKTHTDEPVPFVVYDSRHPKDNGNLSYDEGIATRKDIMTFDEGHRLMDYFINPQQ</sequence>
<dbReference type="InterPro" id="IPR023665">
    <property type="entry name" value="ApgAM_prokaryotes"/>
</dbReference>
<evidence type="ECO:0000256" key="1">
    <source>
        <dbReference type="ARBA" id="ARBA00000370"/>
    </source>
</evidence>
<dbReference type="EMBL" id="LACI01002179">
    <property type="protein sequence ID" value="KJU82764.1"/>
    <property type="molecule type" value="Genomic_DNA"/>
</dbReference>
<comment type="catalytic activity">
    <reaction evidence="1">
        <text>(2R)-2-phosphoglycerate = (2R)-3-phosphoglycerate</text>
        <dbReference type="Rhea" id="RHEA:15901"/>
        <dbReference type="ChEBI" id="CHEBI:58272"/>
        <dbReference type="ChEBI" id="CHEBI:58289"/>
        <dbReference type="EC" id="5.4.2.12"/>
    </reaction>
</comment>
<dbReference type="PIRSF" id="PIRSF006392">
    <property type="entry name" value="IPGAM_arch"/>
    <property type="match status" value="1"/>
</dbReference>
<dbReference type="GO" id="GO:0006096">
    <property type="term" value="P:glycolytic process"/>
    <property type="evidence" value="ECO:0007669"/>
    <property type="project" value="UniProtKB-KW"/>
</dbReference>
<evidence type="ECO:0000256" key="2">
    <source>
        <dbReference type="ARBA" id="ARBA00002315"/>
    </source>
</evidence>
<feature type="domain" description="Metalloenzyme" evidence="7">
    <location>
        <begin position="2"/>
        <end position="396"/>
    </location>
</feature>
<dbReference type="CDD" id="cd16011">
    <property type="entry name" value="iPGM_like"/>
    <property type="match status" value="1"/>
</dbReference>
<dbReference type="GO" id="GO:0016301">
    <property type="term" value="F:kinase activity"/>
    <property type="evidence" value="ECO:0007669"/>
    <property type="project" value="UniProtKB-KW"/>
</dbReference>
<dbReference type="Gene3D" id="3.30.70.2130">
    <property type="entry name" value="Metalloenzyme domain"/>
    <property type="match status" value="1"/>
</dbReference>
<evidence type="ECO:0000313" key="8">
    <source>
        <dbReference type="EMBL" id="KJU82764.1"/>
    </source>
</evidence>
<keyword evidence="8" id="KW-0418">Kinase</keyword>
<dbReference type="Gene3D" id="3.40.720.10">
    <property type="entry name" value="Alkaline Phosphatase, subunit A"/>
    <property type="match status" value="1"/>
</dbReference>
<keyword evidence="6" id="KW-0413">Isomerase</keyword>
<evidence type="ECO:0000313" key="9">
    <source>
        <dbReference type="Proteomes" id="UP000033423"/>
    </source>
</evidence>
<evidence type="ECO:0000259" key="7">
    <source>
        <dbReference type="Pfam" id="PF01676"/>
    </source>
</evidence>
<dbReference type="Proteomes" id="UP000033423">
    <property type="component" value="Unassembled WGS sequence"/>
</dbReference>